<dbReference type="Pfam" id="PF24234">
    <property type="entry name" value="KH_BICC1_1st"/>
    <property type="match status" value="1"/>
</dbReference>
<dbReference type="AlphaFoldDB" id="A0A812D9C2"/>
<feature type="transmembrane region" description="Helical" evidence="5">
    <location>
        <begin position="98"/>
        <end position="123"/>
    </location>
</feature>
<dbReference type="Proteomes" id="UP000597762">
    <property type="component" value="Unassembled WGS sequence"/>
</dbReference>
<dbReference type="Gene3D" id="3.30.310.270">
    <property type="match status" value="1"/>
</dbReference>
<dbReference type="SMART" id="SM00454">
    <property type="entry name" value="SAM"/>
    <property type="match status" value="1"/>
</dbReference>
<sequence length="968" mass="108719">MKNLEIVASEIPLFFIYFLFYFSTFSFLFFFFFFFFFSFSFFFLFSFFSFLLFSFLLFSFLLFSFLLFSFLLFSFLLFSFLLFLFFFFFFFFSFFFFFFFFFSFLFSFLLFSFLLFSFLLFSLRFAFLFSSIMNETNTEITWPSKLKIGAKSKKDPHIKVIGMPNDVKAAKEKIMSILDTKGNRVTLKMDVSHTDHSHVIGKGGNNIKKVMQGTGCHIHFPDSNRGNNVQEKSNQVSIAGQPSGVDSARIQIRDLLPLVFIFEMSLSPPYPDPSSSHLLHLQQLYNVTITFKQKPRTYLTIITVRGSVYNAKMVKEATARLMEHLMNSVGVSLPVSMQLEIAPQHHLFMIGRGDMNIKQIMQRTGASVYFPEPNNVNPLRKGTVYITGPIESVYQARQHLIGCLPLVLMFDIKEDIEIEPAYISQLMEQLDVFISIKSKPKQPSKSVIVKSVERNATNMYAARIQLLGLDKELSQVSPSSPGTNGSISATTTSTNMLGLSSLGILNPNILTVNTTNPLMVNGHHNLPSMVSPANSPNHACPSSQWVPPPPGVYAHPVMMMNPTTPTSLTSALDIFSQCNGLQKGFNQNNRAPFTSIPATTPNTEQGLRNPRENSSPNAIQSHCDIPVDFQYSSKFNDIFNNDLTLGLLDLGKPCTSVSKLQSNVLDGDLASSLHSERSTESGNDSEGSNKRAPGSERKKGAGNSNNSSNNNNFFPNNNLQQSTDVDYERRKLLATKAMQKKPVGESRVPTNTWSGMGFSKSMPESAIRNRLGQNISNRSSSYNEYNLIMPYEQPNVSDFPDINRDLWKDSKPLNAPVPSPSPMWEYSSARKRFEFGLSNSNHADSATLPTKTLVWSSETDLAELFSKLGLGKYTDVFQQQEIDLPTFMTMNDNDLRMLGISTFGARRKMLLAIADLNHQKSQPTTTTTTATTAATTATITTNNSFPANEATSWMDNPRVDMGSLSGRW</sequence>
<dbReference type="SMART" id="SM00322">
    <property type="entry name" value="KH"/>
    <property type="match status" value="2"/>
</dbReference>
<dbReference type="OrthoDB" id="271862at2759"/>
<dbReference type="GO" id="GO:0003723">
    <property type="term" value="F:RNA binding"/>
    <property type="evidence" value="ECO:0007669"/>
    <property type="project" value="UniProtKB-UniRule"/>
</dbReference>
<feature type="region of interest" description="Disordered" evidence="4">
    <location>
        <begin position="736"/>
        <end position="759"/>
    </location>
</feature>
<dbReference type="CDD" id="cd22422">
    <property type="entry name" value="KH-I_BICC1_rpt3"/>
    <property type="match status" value="1"/>
</dbReference>
<evidence type="ECO:0000256" key="1">
    <source>
        <dbReference type="ARBA" id="ARBA00007662"/>
    </source>
</evidence>
<evidence type="ECO:0000259" key="6">
    <source>
        <dbReference type="PROSITE" id="PS50105"/>
    </source>
</evidence>
<feature type="compositionally biased region" description="Basic and acidic residues" evidence="4">
    <location>
        <begin position="687"/>
        <end position="699"/>
    </location>
</feature>
<gene>
    <name evidence="7" type="ORF">SPHA_52170</name>
</gene>
<comment type="caution">
    <text evidence="7">The sequence shown here is derived from an EMBL/GenBank/DDBJ whole genome shotgun (WGS) entry which is preliminary data.</text>
</comment>
<dbReference type="InterPro" id="IPR004088">
    <property type="entry name" value="KH_dom_type_1"/>
</dbReference>
<protein>
    <submittedName>
        <fullName evidence="7">BICC1</fullName>
    </submittedName>
</protein>
<feature type="compositionally biased region" description="Polar residues" evidence="4">
    <location>
        <begin position="589"/>
        <end position="620"/>
    </location>
</feature>
<feature type="region of interest" description="Disordered" evidence="4">
    <location>
        <begin position="671"/>
        <end position="722"/>
    </location>
</feature>
<evidence type="ECO:0000313" key="8">
    <source>
        <dbReference type="Proteomes" id="UP000597762"/>
    </source>
</evidence>
<feature type="domain" description="SAM" evidence="6">
    <location>
        <begin position="856"/>
        <end position="919"/>
    </location>
</feature>
<feature type="region of interest" description="Disordered" evidence="4">
    <location>
        <begin position="589"/>
        <end position="621"/>
    </location>
</feature>
<feature type="transmembrane region" description="Helical" evidence="5">
    <location>
        <begin position="41"/>
        <end position="63"/>
    </location>
</feature>
<dbReference type="InterPro" id="IPR004087">
    <property type="entry name" value="KH_dom"/>
</dbReference>
<dbReference type="PANTHER" id="PTHR10627">
    <property type="entry name" value="SCP160"/>
    <property type="match status" value="1"/>
</dbReference>
<evidence type="ECO:0000256" key="3">
    <source>
        <dbReference type="PROSITE-ProRule" id="PRU00117"/>
    </source>
</evidence>
<dbReference type="Pfam" id="PF00013">
    <property type="entry name" value="KH_1"/>
    <property type="match status" value="2"/>
</dbReference>
<dbReference type="GO" id="GO:0005737">
    <property type="term" value="C:cytoplasm"/>
    <property type="evidence" value="ECO:0007669"/>
    <property type="project" value="TreeGrafter"/>
</dbReference>
<proteinExistence type="inferred from homology"/>
<comment type="similarity">
    <text evidence="1">Belongs to the BicC family.</text>
</comment>
<evidence type="ECO:0000313" key="7">
    <source>
        <dbReference type="EMBL" id="CAE1297633.1"/>
    </source>
</evidence>
<dbReference type="EMBL" id="CAHIKZ030003216">
    <property type="protein sequence ID" value="CAE1297633.1"/>
    <property type="molecule type" value="Genomic_DNA"/>
</dbReference>
<dbReference type="InterPro" id="IPR001660">
    <property type="entry name" value="SAM"/>
</dbReference>
<dbReference type="PANTHER" id="PTHR10627:SF69">
    <property type="entry name" value="PROTEIN BICAUDAL C"/>
    <property type="match status" value="1"/>
</dbReference>
<keyword evidence="5" id="KW-1133">Transmembrane helix</keyword>
<feature type="transmembrane region" description="Helical" evidence="5">
    <location>
        <begin position="12"/>
        <end position="35"/>
    </location>
</feature>
<dbReference type="InterPro" id="IPR047549">
    <property type="entry name" value="BICC1_KH-I_rpt1"/>
</dbReference>
<dbReference type="SUPFAM" id="SSF47769">
    <property type="entry name" value="SAM/Pointed domain"/>
    <property type="match status" value="1"/>
</dbReference>
<keyword evidence="5" id="KW-0812">Transmembrane</keyword>
<dbReference type="Pfam" id="PF22985">
    <property type="entry name" value="KH_BICC1"/>
    <property type="match status" value="2"/>
</dbReference>
<dbReference type="Gene3D" id="1.10.150.50">
    <property type="entry name" value="Transcription Factor, Ets-1"/>
    <property type="match status" value="1"/>
</dbReference>
<organism evidence="7 8">
    <name type="scientific">Acanthosepion pharaonis</name>
    <name type="common">Pharaoh cuttlefish</name>
    <name type="synonym">Sepia pharaonis</name>
    <dbReference type="NCBI Taxonomy" id="158019"/>
    <lineage>
        <taxon>Eukaryota</taxon>
        <taxon>Metazoa</taxon>
        <taxon>Spiralia</taxon>
        <taxon>Lophotrochozoa</taxon>
        <taxon>Mollusca</taxon>
        <taxon>Cephalopoda</taxon>
        <taxon>Coleoidea</taxon>
        <taxon>Decapodiformes</taxon>
        <taxon>Sepiida</taxon>
        <taxon>Sepiina</taxon>
        <taxon>Sepiidae</taxon>
        <taxon>Acanthosepion</taxon>
    </lineage>
</organism>
<dbReference type="InterPro" id="IPR047554">
    <property type="entry name" value="BICC1_KH-I_rpt2"/>
</dbReference>
<evidence type="ECO:0000256" key="4">
    <source>
        <dbReference type="SAM" id="MobiDB-lite"/>
    </source>
</evidence>
<dbReference type="Pfam" id="PF00536">
    <property type="entry name" value="SAM_1"/>
    <property type="match status" value="1"/>
</dbReference>
<dbReference type="PROSITE" id="PS50084">
    <property type="entry name" value="KH_TYPE_1"/>
    <property type="match status" value="2"/>
</dbReference>
<dbReference type="InterPro" id="IPR054727">
    <property type="entry name" value="BICC1_KH"/>
</dbReference>
<dbReference type="InterPro" id="IPR036612">
    <property type="entry name" value="KH_dom_type_1_sf"/>
</dbReference>
<feature type="transmembrane region" description="Helical" evidence="5">
    <location>
        <begin position="70"/>
        <end position="92"/>
    </location>
</feature>
<dbReference type="InterPro" id="IPR013761">
    <property type="entry name" value="SAM/pointed_sf"/>
</dbReference>
<keyword evidence="3" id="KW-0694">RNA-binding</keyword>
<dbReference type="InterPro" id="IPR047553">
    <property type="entry name" value="BICC1_KH-I_rpt3"/>
</dbReference>
<accession>A0A812D9C2</accession>
<reference evidence="7" key="1">
    <citation type="submission" date="2021-01" db="EMBL/GenBank/DDBJ databases">
        <authorList>
            <person name="Li R."/>
            <person name="Bekaert M."/>
        </authorList>
    </citation>
    <scope>NUCLEOTIDE SEQUENCE</scope>
    <source>
        <strain evidence="7">Farmed</strain>
    </source>
</reference>
<dbReference type="PROSITE" id="PS50105">
    <property type="entry name" value="SAM_DOMAIN"/>
    <property type="match status" value="1"/>
</dbReference>
<evidence type="ECO:0000256" key="5">
    <source>
        <dbReference type="SAM" id="Phobius"/>
    </source>
</evidence>
<feature type="compositionally biased region" description="Low complexity" evidence="4">
    <location>
        <begin position="703"/>
        <end position="718"/>
    </location>
</feature>
<evidence type="ECO:0000256" key="2">
    <source>
        <dbReference type="ARBA" id="ARBA00022737"/>
    </source>
</evidence>
<dbReference type="CDD" id="cd22421">
    <property type="entry name" value="KH-I_BICC1_rpt2"/>
    <property type="match status" value="1"/>
</dbReference>
<keyword evidence="8" id="KW-1185">Reference proteome</keyword>
<dbReference type="Gene3D" id="3.30.1370.10">
    <property type="entry name" value="K Homology domain, type 1"/>
    <property type="match status" value="1"/>
</dbReference>
<keyword evidence="5" id="KW-0472">Membrane</keyword>
<name>A0A812D9C2_ACAPH</name>
<keyword evidence="2" id="KW-0677">Repeat</keyword>
<dbReference type="SUPFAM" id="SSF54791">
    <property type="entry name" value="Eukaryotic type KH-domain (KH-domain type I)"/>
    <property type="match status" value="2"/>
</dbReference>